<dbReference type="InterPro" id="IPR043268">
    <property type="entry name" value="UNC93B1"/>
</dbReference>
<name>K7FRF1_PELSI</name>
<feature type="compositionally biased region" description="Acidic residues" evidence="1">
    <location>
        <begin position="106"/>
        <end position="123"/>
    </location>
</feature>
<dbReference type="Proteomes" id="UP000007267">
    <property type="component" value="Unassembled WGS sequence"/>
</dbReference>
<reference evidence="3" key="1">
    <citation type="submission" date="2011-10" db="EMBL/GenBank/DDBJ databases">
        <authorList>
            <consortium name="Soft-shell Turtle Genome Consortium"/>
        </authorList>
    </citation>
    <scope>NUCLEOTIDE SEQUENCE [LARGE SCALE GENOMIC DNA]</scope>
    <source>
        <strain evidence="3">Daiwa-1</strain>
    </source>
</reference>
<dbReference type="eggNOG" id="KOG3097">
    <property type="taxonomic scope" value="Eukaryota"/>
</dbReference>
<dbReference type="OMA" id="RDNSHQP"/>
<accession>K7FRF1</accession>
<dbReference type="AlphaFoldDB" id="K7FRF1"/>
<dbReference type="GO" id="GO:0002224">
    <property type="term" value="P:toll-like receptor signaling pathway"/>
    <property type="evidence" value="ECO:0007669"/>
    <property type="project" value="InterPro"/>
</dbReference>
<dbReference type="Ensembl" id="ENSPSIT00000010664.1">
    <property type="protein sequence ID" value="ENSPSIP00000010611.1"/>
    <property type="gene ID" value="ENSPSIG00000009622.1"/>
</dbReference>
<dbReference type="GO" id="GO:0005768">
    <property type="term" value="C:endosome"/>
    <property type="evidence" value="ECO:0007669"/>
    <property type="project" value="TreeGrafter"/>
</dbReference>
<organism evidence="2 3">
    <name type="scientific">Pelodiscus sinensis</name>
    <name type="common">Chinese softshell turtle</name>
    <name type="synonym">Trionyx sinensis</name>
    <dbReference type="NCBI Taxonomy" id="13735"/>
    <lineage>
        <taxon>Eukaryota</taxon>
        <taxon>Metazoa</taxon>
        <taxon>Chordata</taxon>
        <taxon>Craniata</taxon>
        <taxon>Vertebrata</taxon>
        <taxon>Euteleostomi</taxon>
        <taxon>Archelosauria</taxon>
        <taxon>Testudinata</taxon>
        <taxon>Testudines</taxon>
        <taxon>Cryptodira</taxon>
        <taxon>Trionychia</taxon>
        <taxon>Trionychidae</taxon>
        <taxon>Pelodiscus</taxon>
    </lineage>
</organism>
<dbReference type="GO" id="GO:0034162">
    <property type="term" value="P:toll-like receptor 9 signaling pathway"/>
    <property type="evidence" value="ECO:0007669"/>
    <property type="project" value="TreeGrafter"/>
</dbReference>
<dbReference type="PANTHER" id="PTHR46744:SF1">
    <property type="entry name" value="PROTEIN UNC-93 HOMOLOG B1"/>
    <property type="match status" value="1"/>
</dbReference>
<reference evidence="3" key="2">
    <citation type="journal article" date="2013" name="Nat. Genet.">
        <title>The draft genomes of soft-shell turtle and green sea turtle yield insights into the development and evolution of the turtle-specific body plan.</title>
        <authorList>
            <person name="Wang Z."/>
            <person name="Pascual-Anaya J."/>
            <person name="Zadissa A."/>
            <person name="Li W."/>
            <person name="Niimura Y."/>
            <person name="Huang Z."/>
            <person name="Li C."/>
            <person name="White S."/>
            <person name="Xiong Z."/>
            <person name="Fang D."/>
            <person name="Wang B."/>
            <person name="Ming Y."/>
            <person name="Chen Y."/>
            <person name="Zheng Y."/>
            <person name="Kuraku S."/>
            <person name="Pignatelli M."/>
            <person name="Herrero J."/>
            <person name="Beal K."/>
            <person name="Nozawa M."/>
            <person name="Li Q."/>
            <person name="Wang J."/>
            <person name="Zhang H."/>
            <person name="Yu L."/>
            <person name="Shigenobu S."/>
            <person name="Wang J."/>
            <person name="Liu J."/>
            <person name="Flicek P."/>
            <person name="Searle S."/>
            <person name="Wang J."/>
            <person name="Kuratani S."/>
            <person name="Yin Y."/>
            <person name="Aken B."/>
            <person name="Zhang G."/>
            <person name="Irie N."/>
        </authorList>
    </citation>
    <scope>NUCLEOTIDE SEQUENCE [LARGE SCALE GENOMIC DNA]</scope>
    <source>
        <strain evidence="3">Daiwa-1</strain>
    </source>
</reference>
<dbReference type="GO" id="GO:0034138">
    <property type="term" value="P:toll-like receptor 3 signaling pathway"/>
    <property type="evidence" value="ECO:0007669"/>
    <property type="project" value="TreeGrafter"/>
</dbReference>
<reference evidence="2" key="4">
    <citation type="submission" date="2025-09" db="UniProtKB">
        <authorList>
            <consortium name="Ensembl"/>
        </authorList>
    </citation>
    <scope>IDENTIFICATION</scope>
</reference>
<dbReference type="GO" id="GO:0035325">
    <property type="term" value="F:Toll-like receptor binding"/>
    <property type="evidence" value="ECO:0007669"/>
    <property type="project" value="InterPro"/>
</dbReference>
<dbReference type="GO" id="GO:0034154">
    <property type="term" value="P:toll-like receptor 7 signaling pathway"/>
    <property type="evidence" value="ECO:0007669"/>
    <property type="project" value="TreeGrafter"/>
</dbReference>
<feature type="region of interest" description="Disordered" evidence="1">
    <location>
        <begin position="105"/>
        <end position="141"/>
    </location>
</feature>
<evidence type="ECO:0000313" key="3">
    <source>
        <dbReference type="Proteomes" id="UP000007267"/>
    </source>
</evidence>
<dbReference type="EMBL" id="AGCU01005248">
    <property type="status" value="NOT_ANNOTATED_CDS"/>
    <property type="molecule type" value="Genomic_DNA"/>
</dbReference>
<protein>
    <submittedName>
        <fullName evidence="2">Uncharacterized protein</fullName>
    </submittedName>
</protein>
<keyword evidence="3" id="KW-1185">Reference proteome</keyword>
<evidence type="ECO:0000256" key="1">
    <source>
        <dbReference type="SAM" id="MobiDB-lite"/>
    </source>
</evidence>
<dbReference type="GeneTree" id="ENSGT00530000063359"/>
<dbReference type="STRING" id="13735.ENSPSIP00000010611"/>
<dbReference type="GO" id="GO:0006886">
    <property type="term" value="P:intracellular protein transport"/>
    <property type="evidence" value="ECO:0007669"/>
    <property type="project" value="TreeGrafter"/>
</dbReference>
<reference evidence="2" key="3">
    <citation type="submission" date="2025-08" db="UniProtKB">
        <authorList>
            <consortium name="Ensembl"/>
        </authorList>
    </citation>
    <scope>IDENTIFICATION</scope>
</reference>
<evidence type="ECO:0000313" key="2">
    <source>
        <dbReference type="Ensembl" id="ENSPSIP00000010611.1"/>
    </source>
</evidence>
<dbReference type="HOGENOM" id="CLU_104448_0_0_1"/>
<dbReference type="GO" id="GO:0005764">
    <property type="term" value="C:lysosome"/>
    <property type="evidence" value="ECO:0007669"/>
    <property type="project" value="TreeGrafter"/>
</dbReference>
<proteinExistence type="predicted"/>
<sequence>QAPLLYLVAALWGLGSALNKTSLSTLLGMLYQDKERQDFIFTIYHWWQALAIPRRAKLSIMLLTLLASVLSYLWMEHKLVGHVIYRVPKIPKPRHKVRGYRYLEAENSDETGSEGEGESEQDSDGSQGEQAGRRQKCAYEQ</sequence>
<dbReference type="PANTHER" id="PTHR46744">
    <property type="entry name" value="PROTEIN UNC-93 HOMOLOG B1"/>
    <property type="match status" value="1"/>
</dbReference>